<dbReference type="PhylomeDB" id="A0A0G4ICV2"/>
<accession>A0A0G4ICV2</accession>
<evidence type="ECO:0000313" key="1">
    <source>
        <dbReference type="EMBL" id="CEM55044.1"/>
    </source>
</evidence>
<dbReference type="AlphaFoldDB" id="A0A0G4ICV2"/>
<organism evidence="1">
    <name type="scientific">Chromera velia CCMP2878</name>
    <dbReference type="NCBI Taxonomy" id="1169474"/>
    <lineage>
        <taxon>Eukaryota</taxon>
        <taxon>Sar</taxon>
        <taxon>Alveolata</taxon>
        <taxon>Colpodellida</taxon>
        <taxon>Chromeraceae</taxon>
        <taxon>Chromera</taxon>
    </lineage>
</organism>
<sequence>MHRLTRIRALSGVGLFTGALKPSVSLQFLFRRQSPSTRLAATMSAGQPLQDPHTGSDPVITMTLGECAENHVGMEQLGERASSGLQNEHLWNIQEIIEKSFPQVTTELIRLDRREGQGDEAMGLGTAESPISVDEEVPVAPRVPRADVLVIRNFINLIAPRVAEEQFSLDPDKQYFDRRRGKVLNKHARYNLCFEPGDGRAANFDARQGTVVGFNRVPHTHAVQKYIARLLAAAGVPEHVVSEPTLRVETNVYMDPQKNGIGFHGDTERRVVVGVRLGLSPEARMPIVFRWYNGGKAMGEFEDRVIDLGPGDVYFMSEKAAGSDWMRKKIPTLRHAAGAPKYTQTGR</sequence>
<evidence type="ECO:0008006" key="2">
    <source>
        <dbReference type="Google" id="ProtNLM"/>
    </source>
</evidence>
<reference evidence="1" key="1">
    <citation type="submission" date="2014-11" db="EMBL/GenBank/DDBJ databases">
        <authorList>
            <person name="Otto D Thomas"/>
            <person name="Naeem Raeece"/>
        </authorList>
    </citation>
    <scope>NUCLEOTIDE SEQUENCE</scope>
</reference>
<dbReference type="EMBL" id="CDMZ01005841">
    <property type="protein sequence ID" value="CEM55044.1"/>
    <property type="molecule type" value="Genomic_DNA"/>
</dbReference>
<name>A0A0G4ICV2_9ALVE</name>
<dbReference type="VEuPathDB" id="CryptoDB:Cvel_13264"/>
<proteinExistence type="predicted"/>
<protein>
    <recommendedName>
        <fullName evidence="2">Alpha-ketoglutarate-dependent dioxygenase AlkB-like domain-containing protein</fullName>
    </recommendedName>
</protein>
<gene>
    <name evidence="1" type="ORF">Cvel_13264</name>
</gene>